<proteinExistence type="predicted"/>
<evidence type="ECO:0000313" key="2">
    <source>
        <dbReference type="EMBL" id="MFD1884769.1"/>
    </source>
</evidence>
<evidence type="ECO:0000256" key="1">
    <source>
        <dbReference type="SAM" id="SignalP"/>
    </source>
</evidence>
<dbReference type="Proteomes" id="UP001597233">
    <property type="component" value="Unassembled WGS sequence"/>
</dbReference>
<dbReference type="EMBL" id="JBHUEH010000010">
    <property type="protein sequence ID" value="MFD1884769.1"/>
    <property type="molecule type" value="Genomic_DNA"/>
</dbReference>
<organism evidence="2 3">
    <name type="scientific">Paenibacillus wenxiniae</name>
    <dbReference type="NCBI Taxonomy" id="1636843"/>
    <lineage>
        <taxon>Bacteria</taxon>
        <taxon>Bacillati</taxon>
        <taxon>Bacillota</taxon>
        <taxon>Bacilli</taxon>
        <taxon>Bacillales</taxon>
        <taxon>Paenibacillaceae</taxon>
        <taxon>Paenibacillus</taxon>
    </lineage>
</organism>
<comment type="caution">
    <text evidence="2">The sequence shown here is derived from an EMBL/GenBank/DDBJ whole genome shotgun (WGS) entry which is preliminary data.</text>
</comment>
<keyword evidence="3" id="KW-1185">Reference proteome</keyword>
<accession>A0ABW4RES3</accession>
<reference evidence="3" key="1">
    <citation type="journal article" date="2019" name="Int. J. Syst. Evol. Microbiol.">
        <title>The Global Catalogue of Microorganisms (GCM) 10K type strain sequencing project: providing services to taxonomists for standard genome sequencing and annotation.</title>
        <authorList>
            <consortium name="The Broad Institute Genomics Platform"/>
            <consortium name="The Broad Institute Genome Sequencing Center for Infectious Disease"/>
            <person name="Wu L."/>
            <person name="Ma J."/>
        </authorList>
    </citation>
    <scope>NUCLEOTIDE SEQUENCE [LARGE SCALE GENOMIC DNA]</scope>
    <source>
        <strain evidence="3">CCUG 54950</strain>
    </source>
</reference>
<dbReference type="RefSeq" id="WP_347324414.1">
    <property type="nucleotide sequence ID" value="NZ_JBCGUH010000003.1"/>
</dbReference>
<gene>
    <name evidence="2" type="ORF">ACFSC9_04460</name>
</gene>
<feature type="chain" id="PRO_5047344611" evidence="1">
    <location>
        <begin position="25"/>
        <end position="295"/>
    </location>
</feature>
<protein>
    <submittedName>
        <fullName evidence="2">Uncharacterized protein</fullName>
    </submittedName>
</protein>
<feature type="signal peptide" evidence="1">
    <location>
        <begin position="1"/>
        <end position="24"/>
    </location>
</feature>
<name>A0ABW4RES3_9BACL</name>
<evidence type="ECO:0000313" key="3">
    <source>
        <dbReference type="Proteomes" id="UP001597233"/>
    </source>
</evidence>
<sequence length="295" mass="32726">MKKLNISIVIILAFSILVSLPVSASEIENGSLNIEEIQKMKSFGFSEEELSTYTVEDYNSFNHAVGDDVYGEVINETTTYYKITKDNTIVVDEKEAVEGAEQAKLNDALDSFRVQAFQPDSTDSGWLKMTLSVSKVLDSNGKWHGIYKLKNSWKWLSFPTFKLHDVVGITFNPNLTYIQNSEFAQYRYRDGSVGHTWASKNYDKAPHKSASAGIAFEIDMQLYGADGGSTDQHEGYMMINVKPNSTSATSTNAFGHYAHVAINASYSVSITSASISISGVAKKYYAKDTSISWNL</sequence>
<keyword evidence="1" id="KW-0732">Signal</keyword>